<reference evidence="2 3" key="1">
    <citation type="submission" date="2016-10" db="EMBL/GenBank/DDBJ databases">
        <authorList>
            <person name="de Groot N.N."/>
        </authorList>
    </citation>
    <scope>NUCLEOTIDE SEQUENCE [LARGE SCALE GENOMIC DNA]</scope>
    <source>
        <strain evidence="2 3">IBRC-M10418</strain>
    </source>
</reference>
<protein>
    <submittedName>
        <fullName evidence="2">Uncharacterized protein</fullName>
    </submittedName>
</protein>
<name>A0A1H6IW93_9EURY</name>
<evidence type="ECO:0000313" key="3">
    <source>
        <dbReference type="Proteomes" id="UP000199215"/>
    </source>
</evidence>
<sequence length="248" mass="27235">MDLMCSRPSIGCVRPRSALVSRSGLSLDGDGDGLRDPTANRVPPVGDRSGVSASVRLDVVGVTSTERVLGVVRIGIRRWIDDQISRGDVDRFSRLPPGFRTRLRVRGIHALRDRTVAVRWGRIAIFGRSRIVKPCTHPSRERGCGSEDRSSTTPLSGFERRHDVGGVDDDDADACRIGGPCRGIISVFRGICGHTTWYGVETQSSVGNRVTRAAFVRRRTRRSRASSPRAEADTRTSRCTHRRGCMPG</sequence>
<proteinExistence type="predicted"/>
<evidence type="ECO:0000256" key="1">
    <source>
        <dbReference type="SAM" id="MobiDB-lite"/>
    </source>
</evidence>
<feature type="compositionally biased region" description="Basic and acidic residues" evidence="1">
    <location>
        <begin position="138"/>
        <end position="150"/>
    </location>
</feature>
<accession>A0A1H6IW93</accession>
<dbReference type="Proteomes" id="UP000199215">
    <property type="component" value="Unassembled WGS sequence"/>
</dbReference>
<feature type="compositionally biased region" description="Basic residues" evidence="1">
    <location>
        <begin position="238"/>
        <end position="248"/>
    </location>
</feature>
<feature type="region of interest" description="Disordered" evidence="1">
    <location>
        <begin position="217"/>
        <end position="248"/>
    </location>
</feature>
<dbReference type="AlphaFoldDB" id="A0A1H6IW93"/>
<feature type="region of interest" description="Disordered" evidence="1">
    <location>
        <begin position="28"/>
        <end position="47"/>
    </location>
</feature>
<evidence type="ECO:0000313" key="2">
    <source>
        <dbReference type="EMBL" id="SEH52445.1"/>
    </source>
</evidence>
<feature type="region of interest" description="Disordered" evidence="1">
    <location>
        <begin position="137"/>
        <end position="164"/>
    </location>
</feature>
<dbReference type="EMBL" id="FNWU01000004">
    <property type="protein sequence ID" value="SEH52445.1"/>
    <property type="molecule type" value="Genomic_DNA"/>
</dbReference>
<dbReference type="STRING" id="1267564.SAMN05192561_104137"/>
<organism evidence="2 3">
    <name type="scientific">Halopenitus malekzadehii</name>
    <dbReference type="NCBI Taxonomy" id="1267564"/>
    <lineage>
        <taxon>Archaea</taxon>
        <taxon>Methanobacteriati</taxon>
        <taxon>Methanobacteriota</taxon>
        <taxon>Stenosarchaea group</taxon>
        <taxon>Halobacteria</taxon>
        <taxon>Halobacteriales</taxon>
        <taxon>Haloferacaceae</taxon>
        <taxon>Halopenitus</taxon>
    </lineage>
</organism>
<keyword evidence="3" id="KW-1185">Reference proteome</keyword>
<gene>
    <name evidence="2" type="ORF">SAMN05192561_104137</name>
</gene>